<dbReference type="EMBL" id="CU207366">
    <property type="protein sequence ID" value="CAL66210.1"/>
    <property type="molecule type" value="Genomic_DNA"/>
</dbReference>
<protein>
    <submittedName>
        <fullName evidence="2">Secreted protein</fullName>
    </submittedName>
</protein>
<organism evidence="2 3">
    <name type="scientific">Christiangramia forsetii (strain DSM 17595 / CGMCC 1.15422 / KT0803)</name>
    <name type="common">Gramella forsetii</name>
    <dbReference type="NCBI Taxonomy" id="411154"/>
    <lineage>
        <taxon>Bacteria</taxon>
        <taxon>Pseudomonadati</taxon>
        <taxon>Bacteroidota</taxon>
        <taxon>Flavobacteriia</taxon>
        <taxon>Flavobacteriales</taxon>
        <taxon>Flavobacteriaceae</taxon>
        <taxon>Christiangramia</taxon>
    </lineage>
</organism>
<evidence type="ECO:0000313" key="2">
    <source>
        <dbReference type="EMBL" id="CAL66210.1"/>
    </source>
</evidence>
<dbReference type="InterPro" id="IPR058512">
    <property type="entry name" value="DUF8199"/>
</dbReference>
<evidence type="ECO:0000313" key="3">
    <source>
        <dbReference type="Proteomes" id="UP000000755"/>
    </source>
</evidence>
<dbReference type="STRING" id="411154.GFO_1236"/>
<accession>A0M0R5</accession>
<dbReference type="Pfam" id="PF26622">
    <property type="entry name" value="DUF8199"/>
    <property type="match status" value="1"/>
</dbReference>
<dbReference type="RefSeq" id="WP_011709126.1">
    <property type="nucleotide sequence ID" value="NC_008571.1"/>
</dbReference>
<dbReference type="OrthoDB" id="1493875at2"/>
<dbReference type="Proteomes" id="UP000000755">
    <property type="component" value="Chromosome"/>
</dbReference>
<feature type="chain" id="PRO_5002626622" evidence="1">
    <location>
        <begin position="26"/>
        <end position="132"/>
    </location>
</feature>
<proteinExistence type="predicted"/>
<reference evidence="2 3" key="1">
    <citation type="journal article" date="2006" name="Environ. Microbiol.">
        <title>Whole genome analysis of the marine Bacteroidetes'Gramella forsetii' reveals adaptations to degradation of polymeric organic matter.</title>
        <authorList>
            <person name="Bauer M."/>
            <person name="Kube M."/>
            <person name="Teeling H."/>
            <person name="Richter M."/>
            <person name="Lombardot T."/>
            <person name="Allers E."/>
            <person name="Wuerdemann C.A."/>
            <person name="Quast C."/>
            <person name="Kuhl H."/>
            <person name="Knaust F."/>
            <person name="Woebken D."/>
            <person name="Bischof K."/>
            <person name="Mussmann M."/>
            <person name="Choudhuri J.V."/>
            <person name="Meyer F."/>
            <person name="Reinhardt R."/>
            <person name="Amann R.I."/>
            <person name="Gloeckner F.O."/>
        </authorList>
    </citation>
    <scope>NUCLEOTIDE SEQUENCE [LARGE SCALE GENOMIC DNA]</scope>
    <source>
        <strain evidence="3">DSM 17595 / CGMCC 1.15422 / KT0803</strain>
    </source>
</reference>
<dbReference type="AlphaFoldDB" id="A0M0R5"/>
<evidence type="ECO:0000256" key="1">
    <source>
        <dbReference type="SAM" id="SignalP"/>
    </source>
</evidence>
<keyword evidence="1" id="KW-0732">Signal</keyword>
<sequence>MKNSFRNSLLHLISFLMLMSTVSFTISKHFCGDYLVDTAINLKAKTCGMEKASSEGLVQGDCCSTTKTTVEGQKDFKNIQLNHDSIDQLFITIAYSFLIPHYFTPEKPAPFDDYAPPLIVKDISVLYATFLI</sequence>
<dbReference type="KEGG" id="gfo:GFO_1236"/>
<dbReference type="InterPro" id="IPR058060">
    <property type="entry name" value="HYC_CC_PP"/>
</dbReference>
<dbReference type="HOGENOM" id="CLU_151284_0_1_10"/>
<feature type="signal peptide" evidence="1">
    <location>
        <begin position="1"/>
        <end position="25"/>
    </location>
</feature>
<dbReference type="NCBIfam" id="NF047658">
    <property type="entry name" value="HYC_CC_PP"/>
    <property type="match status" value="1"/>
</dbReference>
<name>A0M0R5_CHRFK</name>
<gene>
    <name evidence="2" type="ordered locus">GFO_1236</name>
</gene>